<dbReference type="Proteomes" id="UP000199412">
    <property type="component" value="Unassembled WGS sequence"/>
</dbReference>
<reference evidence="2 3" key="1">
    <citation type="submission" date="2016-10" db="EMBL/GenBank/DDBJ databases">
        <authorList>
            <person name="de Groot N.N."/>
        </authorList>
    </citation>
    <scope>NUCLEOTIDE SEQUENCE [LARGE SCALE GENOMIC DNA]</scope>
    <source>
        <strain evidence="2 3">ATCC 700224</strain>
    </source>
</reference>
<feature type="transmembrane region" description="Helical" evidence="1">
    <location>
        <begin position="12"/>
        <end position="35"/>
    </location>
</feature>
<evidence type="ECO:0000313" key="3">
    <source>
        <dbReference type="Proteomes" id="UP000199412"/>
    </source>
</evidence>
<dbReference type="RefSeq" id="WP_092784298.1">
    <property type="nucleotide sequence ID" value="NZ_FNAP01000004.1"/>
</dbReference>
<dbReference type="EMBL" id="FNAP01000004">
    <property type="protein sequence ID" value="SDE17994.1"/>
    <property type="molecule type" value="Genomic_DNA"/>
</dbReference>
<organism evidence="2 3">
    <name type="scientific">Rhodospira trueperi</name>
    <dbReference type="NCBI Taxonomy" id="69960"/>
    <lineage>
        <taxon>Bacteria</taxon>
        <taxon>Pseudomonadati</taxon>
        <taxon>Pseudomonadota</taxon>
        <taxon>Alphaproteobacteria</taxon>
        <taxon>Rhodospirillales</taxon>
        <taxon>Rhodospirillaceae</taxon>
        <taxon>Rhodospira</taxon>
    </lineage>
</organism>
<keyword evidence="1" id="KW-0812">Transmembrane</keyword>
<evidence type="ECO:0000256" key="1">
    <source>
        <dbReference type="SAM" id="Phobius"/>
    </source>
</evidence>
<sequence length="489" mass="49899">MTAGVASRGLGWGLAGFGSLVLHALVLLIVATALAPDPVPEQPSASARLRMTTEAVRTDQAEAADAVGEAAPEAVAERRAVAQGAVRTQRAGAVAAPSATAAEAAPPAQPLAASVVPDGAAPAPVPATAMATRPVAPPAGDPVAAASMDGARLSARPADAAPVFAAPPSLADAAAPVSDPAAESLAPSSAAGAVAAPVREAPATPVAPGDPGALAQVATATLGWSGDADETLGPASLAAIQTYMGPSPGGKARESVRDSLGAAFDSVPCSRLQANLIPETGALEIRGHVPDPALRETVEHRIAAVVGGSLPVRTNLLVLPQPQCGVLRAMDAMPMPQSRDQIDDPLTVGREAQAGLARFRDGDILRLDLEAPDFDAWLHIDYFDAAGQVIHLMPSRFAPARRVSAEAVFTFGQDGGGGSGPVMEFVPPFGREIAVVFGTSRPVLEEPRPLVEEAGPYLDWLRGRLRDLTAGDPGFQAEWAYLLVETRPR</sequence>
<dbReference type="AlphaFoldDB" id="A0A1G7ASW8"/>
<dbReference type="STRING" id="69960.SAMN05421720_10479"/>
<evidence type="ECO:0000313" key="2">
    <source>
        <dbReference type="EMBL" id="SDE17994.1"/>
    </source>
</evidence>
<protein>
    <submittedName>
        <fullName evidence="2">Uncharacterized protein</fullName>
    </submittedName>
</protein>
<keyword evidence="1" id="KW-0472">Membrane</keyword>
<accession>A0A1G7ASW8</accession>
<proteinExistence type="predicted"/>
<keyword evidence="3" id="KW-1185">Reference proteome</keyword>
<name>A0A1G7ASW8_9PROT</name>
<gene>
    <name evidence="2" type="ORF">SAMN05421720_10479</name>
</gene>
<dbReference type="OrthoDB" id="122228at2"/>
<keyword evidence="1" id="KW-1133">Transmembrane helix</keyword>